<evidence type="ECO:0000313" key="1">
    <source>
        <dbReference type="EMBL" id="KRY98952.1"/>
    </source>
</evidence>
<dbReference type="Proteomes" id="UP000055024">
    <property type="component" value="Unassembled WGS sequence"/>
</dbReference>
<feature type="non-terminal residue" evidence="1">
    <location>
        <position position="50"/>
    </location>
</feature>
<gene>
    <name evidence="1" type="ORF">T11_18399</name>
</gene>
<proteinExistence type="predicted"/>
<accession>A0A0V1GLF8</accession>
<evidence type="ECO:0000313" key="2">
    <source>
        <dbReference type="Proteomes" id="UP000055024"/>
    </source>
</evidence>
<dbReference type="AlphaFoldDB" id="A0A0V1GLF8"/>
<dbReference type="EMBL" id="JYDP01001081">
    <property type="protein sequence ID" value="KRY98952.1"/>
    <property type="molecule type" value="Genomic_DNA"/>
</dbReference>
<keyword evidence="2" id="KW-1185">Reference proteome</keyword>
<organism evidence="1 2">
    <name type="scientific">Trichinella zimbabwensis</name>
    <dbReference type="NCBI Taxonomy" id="268475"/>
    <lineage>
        <taxon>Eukaryota</taxon>
        <taxon>Metazoa</taxon>
        <taxon>Ecdysozoa</taxon>
        <taxon>Nematoda</taxon>
        <taxon>Enoplea</taxon>
        <taxon>Dorylaimia</taxon>
        <taxon>Trichinellida</taxon>
        <taxon>Trichinellidae</taxon>
        <taxon>Trichinella</taxon>
    </lineage>
</organism>
<reference evidence="1 2" key="1">
    <citation type="submission" date="2015-01" db="EMBL/GenBank/DDBJ databases">
        <title>Evolution of Trichinella species and genotypes.</title>
        <authorList>
            <person name="Korhonen P.K."/>
            <person name="Edoardo P."/>
            <person name="Giuseppe L.R."/>
            <person name="Gasser R.B."/>
        </authorList>
    </citation>
    <scope>NUCLEOTIDE SEQUENCE [LARGE SCALE GENOMIC DNA]</scope>
    <source>
        <strain evidence="1">ISS1029</strain>
    </source>
</reference>
<protein>
    <submittedName>
        <fullName evidence="1">Uncharacterized protein</fullName>
    </submittedName>
</protein>
<comment type="caution">
    <text evidence="1">The sequence shown here is derived from an EMBL/GenBank/DDBJ whole genome shotgun (WGS) entry which is preliminary data.</text>
</comment>
<name>A0A0V1GLF8_9BILA</name>
<sequence>MFLFLKCKHPGSVFPNNIFPPKMTGIDLEKSQNYNEPVRKLHESSFVEIV</sequence>